<protein>
    <submittedName>
        <fullName evidence="8">Uncharacterized protein</fullName>
    </submittedName>
</protein>
<dbReference type="InterPro" id="IPR001248">
    <property type="entry name" value="Pur-cyt_permease"/>
</dbReference>
<keyword evidence="5 7" id="KW-0472">Membrane</keyword>
<dbReference type="Proteomes" id="UP000268823">
    <property type="component" value="Unassembled WGS sequence"/>
</dbReference>
<evidence type="ECO:0000256" key="3">
    <source>
        <dbReference type="ARBA" id="ARBA00022692"/>
    </source>
</evidence>
<gene>
    <name evidence="8" type="ORF">D0861_06019</name>
</gene>
<proteinExistence type="inferred from homology"/>
<comment type="subcellular location">
    <subcellularLocation>
        <location evidence="1">Membrane</location>
        <topology evidence="1">Multi-pass membrane protein</topology>
    </subcellularLocation>
</comment>
<evidence type="ECO:0000256" key="2">
    <source>
        <dbReference type="ARBA" id="ARBA00008974"/>
    </source>
</evidence>
<evidence type="ECO:0000256" key="6">
    <source>
        <dbReference type="SAM" id="MobiDB-lite"/>
    </source>
</evidence>
<dbReference type="InterPro" id="IPR045225">
    <property type="entry name" value="Uracil/uridine/allantoin_perm"/>
</dbReference>
<feature type="transmembrane region" description="Helical" evidence="7">
    <location>
        <begin position="244"/>
        <end position="265"/>
    </location>
</feature>
<sequence>MKATSEVTSKAFDSADGAPPSPSDQQPTIGEIHPYVPPNSTLRRLRDWIRLDPKDSLEYSAWSNAAANNVLDKLLAHSYVDLEPVAPAERTWSSWNSYPQAPRHALETSEQRLTVRDVLSKVVTYWLCDAVAPGNLRLGSSLVTLGLSWRTAIGIIALGHFIAAVLITLNGIIGARLHIPYTIQSRAAYGFYFSFFVVFVRMLVGFFWYGINTYNGAICVHAVLVAIWPSFGKVENGLPESANITTQMMTAYVIYFLIVLPFHYIHPRKLRWFFSIKALLCIPAMVGMLIWACQEPGDVMKTSLYLRGSSLSGSAYSWAFLSGMNSMIGNYGTMAVNINDFARYANRTRSVFVQLIIVPLSFAVIAYIGVLIAGVASDAYGVEVWDPLDIMAYWTGSSGARAGAAFCGLSFTLAQLGANISANCISAANDLNAMFPKYINLRRGSYIIAFVGAWALTPWNILASASALLNFMDGYIIWLAPITGILLADYWVVHSQRYAVSEMYRPVGKYRYNQIGTNWRAVVAWCVGWIPLMPGFCNAVSSSTALDTGAEHLYNLSYLYGFFASAGLYCVLSRVFPAMEAYVTDDDNVESVSEKDEHQIA</sequence>
<evidence type="ECO:0000313" key="9">
    <source>
        <dbReference type="Proteomes" id="UP000268823"/>
    </source>
</evidence>
<feature type="transmembrane region" description="Helical" evidence="7">
    <location>
        <begin position="189"/>
        <end position="209"/>
    </location>
</feature>
<feature type="transmembrane region" description="Helical" evidence="7">
    <location>
        <begin position="272"/>
        <end position="292"/>
    </location>
</feature>
<feature type="transmembrane region" description="Helical" evidence="7">
    <location>
        <begin position="553"/>
        <end position="572"/>
    </location>
</feature>
<feature type="transmembrane region" description="Helical" evidence="7">
    <location>
        <begin position="475"/>
        <end position="493"/>
    </location>
</feature>
<feature type="region of interest" description="Disordered" evidence="6">
    <location>
        <begin position="1"/>
        <end position="38"/>
    </location>
</feature>
<accession>A0A3M7FBL7</accession>
<keyword evidence="3 7" id="KW-0812">Transmembrane</keyword>
<dbReference type="GO" id="GO:0015205">
    <property type="term" value="F:nucleobase transmembrane transporter activity"/>
    <property type="evidence" value="ECO:0007669"/>
    <property type="project" value="TreeGrafter"/>
</dbReference>
<evidence type="ECO:0000256" key="7">
    <source>
        <dbReference type="SAM" id="Phobius"/>
    </source>
</evidence>
<dbReference type="AlphaFoldDB" id="A0A3M7FBL7"/>
<name>A0A3M7FBL7_HORWE</name>
<reference evidence="8 9" key="1">
    <citation type="journal article" date="2018" name="BMC Genomics">
        <title>Genomic evidence for intraspecific hybridization in a clonal and extremely halotolerant yeast.</title>
        <authorList>
            <person name="Gostincar C."/>
            <person name="Stajich J.E."/>
            <person name="Zupancic J."/>
            <person name="Zalar P."/>
            <person name="Gunde-Cimerman N."/>
        </authorList>
    </citation>
    <scope>NUCLEOTIDE SEQUENCE [LARGE SCALE GENOMIC DNA]</scope>
    <source>
        <strain evidence="8 9">EXF-2788</strain>
    </source>
</reference>
<keyword evidence="4 7" id="KW-1133">Transmembrane helix</keyword>
<dbReference type="Gene3D" id="1.10.4160.10">
    <property type="entry name" value="Hydantoin permease"/>
    <property type="match status" value="1"/>
</dbReference>
<evidence type="ECO:0000256" key="1">
    <source>
        <dbReference type="ARBA" id="ARBA00004141"/>
    </source>
</evidence>
<feature type="transmembrane region" description="Helical" evidence="7">
    <location>
        <begin position="147"/>
        <end position="169"/>
    </location>
</feature>
<dbReference type="OrthoDB" id="2018619at2759"/>
<dbReference type="GO" id="GO:0005886">
    <property type="term" value="C:plasma membrane"/>
    <property type="evidence" value="ECO:0007669"/>
    <property type="project" value="TreeGrafter"/>
</dbReference>
<evidence type="ECO:0000256" key="5">
    <source>
        <dbReference type="ARBA" id="ARBA00023136"/>
    </source>
</evidence>
<evidence type="ECO:0000313" key="8">
    <source>
        <dbReference type="EMBL" id="RMY86298.1"/>
    </source>
</evidence>
<dbReference type="EMBL" id="QWIR01000114">
    <property type="protein sequence ID" value="RMY86298.1"/>
    <property type="molecule type" value="Genomic_DNA"/>
</dbReference>
<comment type="caution">
    <text evidence="8">The sequence shown here is derived from an EMBL/GenBank/DDBJ whole genome shotgun (WGS) entry which is preliminary data.</text>
</comment>
<organism evidence="8 9">
    <name type="scientific">Hortaea werneckii</name>
    <name type="common">Black yeast</name>
    <name type="synonym">Cladosporium werneckii</name>
    <dbReference type="NCBI Taxonomy" id="91943"/>
    <lineage>
        <taxon>Eukaryota</taxon>
        <taxon>Fungi</taxon>
        <taxon>Dikarya</taxon>
        <taxon>Ascomycota</taxon>
        <taxon>Pezizomycotina</taxon>
        <taxon>Dothideomycetes</taxon>
        <taxon>Dothideomycetidae</taxon>
        <taxon>Mycosphaerellales</taxon>
        <taxon>Teratosphaeriaceae</taxon>
        <taxon>Hortaea</taxon>
    </lineage>
</organism>
<evidence type="ECO:0000256" key="4">
    <source>
        <dbReference type="ARBA" id="ARBA00022989"/>
    </source>
</evidence>
<feature type="transmembrane region" description="Helical" evidence="7">
    <location>
        <begin position="351"/>
        <end position="376"/>
    </location>
</feature>
<comment type="similarity">
    <text evidence="2">Belongs to the purine-cytosine permease (2.A.39) family.</text>
</comment>
<feature type="transmembrane region" description="Helical" evidence="7">
    <location>
        <begin position="446"/>
        <end position="469"/>
    </location>
</feature>
<dbReference type="Pfam" id="PF02133">
    <property type="entry name" value="Transp_cyt_pur"/>
    <property type="match status" value="1"/>
</dbReference>
<feature type="transmembrane region" description="Helical" evidence="7">
    <location>
        <begin position="403"/>
        <end position="425"/>
    </location>
</feature>
<feature type="transmembrane region" description="Helical" evidence="7">
    <location>
        <begin position="519"/>
        <end position="541"/>
    </location>
</feature>
<dbReference type="PANTHER" id="PTHR30618">
    <property type="entry name" value="NCS1 FAMILY PURINE/PYRIMIDINE TRANSPORTER"/>
    <property type="match status" value="1"/>
</dbReference>
<dbReference type="PANTHER" id="PTHR30618:SF0">
    <property type="entry name" value="PURINE-URACIL PERMEASE NCS1"/>
    <property type="match status" value="1"/>
</dbReference>